<dbReference type="AlphaFoldDB" id="A0A1Y4DK24"/>
<accession>A0A1Y4DK24</accession>
<reference evidence="7" key="1">
    <citation type="submission" date="2017-04" db="EMBL/GenBank/DDBJ databases">
        <title>Function of individual gut microbiota members based on whole genome sequencing of pure cultures obtained from chicken caecum.</title>
        <authorList>
            <person name="Medvecky M."/>
            <person name="Cejkova D."/>
            <person name="Polansky O."/>
            <person name="Karasova D."/>
            <person name="Kubasova T."/>
            <person name="Cizek A."/>
            <person name="Rychlik I."/>
        </authorList>
    </citation>
    <scope>NUCLEOTIDE SEQUENCE [LARGE SCALE GENOMIC DNA]</scope>
    <source>
        <strain evidence="7">An273</strain>
    </source>
</reference>
<dbReference type="EMBL" id="NFJD01000003">
    <property type="protein sequence ID" value="OUO56680.1"/>
    <property type="molecule type" value="Genomic_DNA"/>
</dbReference>
<keyword evidence="3" id="KW-0812">Transmembrane</keyword>
<dbReference type="NCBIfam" id="TIGR02532">
    <property type="entry name" value="IV_pilin_GFxxxE"/>
    <property type="match status" value="1"/>
</dbReference>
<evidence type="ECO:0000256" key="2">
    <source>
        <dbReference type="ARBA" id="ARBA00022481"/>
    </source>
</evidence>
<comment type="caution">
    <text evidence="6">The sequence shown here is derived from an EMBL/GenBank/DDBJ whole genome shotgun (WGS) entry which is preliminary data.</text>
</comment>
<dbReference type="Gene3D" id="3.30.700.10">
    <property type="entry name" value="Glycoprotein, Type 4 Pilin"/>
    <property type="match status" value="1"/>
</dbReference>
<dbReference type="PANTHER" id="PTHR30093">
    <property type="entry name" value="GENERAL SECRETION PATHWAY PROTEIN G"/>
    <property type="match status" value="1"/>
</dbReference>
<evidence type="ECO:0000256" key="4">
    <source>
        <dbReference type="ARBA" id="ARBA00022989"/>
    </source>
</evidence>
<dbReference type="PANTHER" id="PTHR30093:SF44">
    <property type="entry name" value="TYPE II SECRETION SYSTEM CORE PROTEIN G"/>
    <property type="match status" value="1"/>
</dbReference>
<gene>
    <name evidence="6" type="ORF">B5F75_04640</name>
</gene>
<name>A0A1Y4DK24_9BACT</name>
<dbReference type="InterPro" id="IPR012902">
    <property type="entry name" value="N_methyl_site"/>
</dbReference>
<keyword evidence="5" id="KW-0472">Membrane</keyword>
<evidence type="ECO:0008006" key="8">
    <source>
        <dbReference type="Google" id="ProtNLM"/>
    </source>
</evidence>
<dbReference type="RefSeq" id="WP_087288841.1">
    <property type="nucleotide sequence ID" value="NZ_NFJD01000003.1"/>
</dbReference>
<keyword evidence="7" id="KW-1185">Reference proteome</keyword>
<dbReference type="InterPro" id="IPR045584">
    <property type="entry name" value="Pilin-like"/>
</dbReference>
<keyword evidence="2" id="KW-0488">Methylation</keyword>
<comment type="subcellular location">
    <subcellularLocation>
        <location evidence="1">Membrane</location>
        <topology evidence="1">Single-pass membrane protein</topology>
    </subcellularLocation>
</comment>
<protein>
    <recommendedName>
        <fullName evidence="8">Type II secretion system protein GspG C-terminal domain-containing protein</fullName>
    </recommendedName>
</protein>
<dbReference type="Pfam" id="PF07963">
    <property type="entry name" value="N_methyl"/>
    <property type="match status" value="1"/>
</dbReference>
<keyword evidence="4" id="KW-1133">Transmembrane helix</keyword>
<evidence type="ECO:0000313" key="6">
    <source>
        <dbReference type="EMBL" id="OUO56680.1"/>
    </source>
</evidence>
<dbReference type="SUPFAM" id="SSF54523">
    <property type="entry name" value="Pili subunits"/>
    <property type="match status" value="1"/>
</dbReference>
<evidence type="ECO:0000256" key="1">
    <source>
        <dbReference type="ARBA" id="ARBA00004167"/>
    </source>
</evidence>
<evidence type="ECO:0000256" key="5">
    <source>
        <dbReference type="ARBA" id="ARBA00023136"/>
    </source>
</evidence>
<organism evidence="6 7">
    <name type="scientific">Candidatus Avelusimicrobium gallicola</name>
    <dbReference type="NCBI Taxonomy" id="2562704"/>
    <lineage>
        <taxon>Bacteria</taxon>
        <taxon>Pseudomonadati</taxon>
        <taxon>Elusimicrobiota</taxon>
        <taxon>Elusimicrobia</taxon>
        <taxon>Elusimicrobiales</taxon>
        <taxon>Elusimicrobiaceae</taxon>
        <taxon>Candidatus Avelusimicrobium</taxon>
    </lineage>
</organism>
<dbReference type="GO" id="GO:0016020">
    <property type="term" value="C:membrane"/>
    <property type="evidence" value="ECO:0007669"/>
    <property type="project" value="UniProtKB-SubCell"/>
</dbReference>
<dbReference type="Proteomes" id="UP000196368">
    <property type="component" value="Unassembled WGS sequence"/>
</dbReference>
<proteinExistence type="predicted"/>
<sequence length="152" mass="16886">MQKGFTLIELLVVVLIIGILSAIALPQYETAVEKSRASEAFVNGNAILNSMNRAINERPNEYPTTRASLDIRLSGGEWNASATRYATEYFLYDLSNGNRLEITRRLGDNDQYTLRLYNNLSDTPDKKDCVSTGSSSADLCKSFRSSGYELAN</sequence>
<dbReference type="PROSITE" id="PS00409">
    <property type="entry name" value="PROKAR_NTER_METHYL"/>
    <property type="match status" value="1"/>
</dbReference>
<evidence type="ECO:0000256" key="3">
    <source>
        <dbReference type="ARBA" id="ARBA00022692"/>
    </source>
</evidence>
<evidence type="ECO:0000313" key="7">
    <source>
        <dbReference type="Proteomes" id="UP000196368"/>
    </source>
</evidence>